<sequence length="170" mass="17980">MRKATAQKPAPAGDGDSTQRNFDNDIQADDQTVGPAETVEPQASRISPSVSIRTVRQSERTDAASSIPGPTQESTGPQVASSGSQFDHIPKIPGCNEAAQVLSDELTNRHGGPGEKATDNAQTGAQSTMDEDKLGDSSDVNTLKEAITNDAETRKTIKEQYGTTKSYTES</sequence>
<feature type="compositionally biased region" description="Polar residues" evidence="1">
    <location>
        <begin position="68"/>
        <end position="85"/>
    </location>
</feature>
<keyword evidence="3" id="KW-1185">Reference proteome</keyword>
<feature type="compositionally biased region" description="Polar residues" evidence="1">
    <location>
        <begin position="161"/>
        <end position="170"/>
    </location>
</feature>
<name>A0A9W9BUJ0_9HYPO</name>
<proteinExistence type="predicted"/>
<comment type="caution">
    <text evidence="2">The sequence shown here is derived from an EMBL/GenBank/DDBJ whole genome shotgun (WGS) entry which is preliminary data.</text>
</comment>
<protein>
    <submittedName>
        <fullName evidence="2">Uncharacterized protein</fullName>
    </submittedName>
</protein>
<dbReference type="EMBL" id="JAPEUR010000006">
    <property type="protein sequence ID" value="KAJ4328822.1"/>
    <property type="molecule type" value="Genomic_DNA"/>
</dbReference>
<gene>
    <name evidence="2" type="ORF">N0V84_000609</name>
</gene>
<organism evidence="2 3">
    <name type="scientific">Fusarium piperis</name>
    <dbReference type="NCBI Taxonomy" id="1435070"/>
    <lineage>
        <taxon>Eukaryota</taxon>
        <taxon>Fungi</taxon>
        <taxon>Dikarya</taxon>
        <taxon>Ascomycota</taxon>
        <taxon>Pezizomycotina</taxon>
        <taxon>Sordariomycetes</taxon>
        <taxon>Hypocreomycetidae</taxon>
        <taxon>Hypocreales</taxon>
        <taxon>Nectriaceae</taxon>
        <taxon>Fusarium</taxon>
        <taxon>Fusarium solani species complex</taxon>
    </lineage>
</organism>
<reference evidence="2" key="1">
    <citation type="submission" date="2022-10" db="EMBL/GenBank/DDBJ databases">
        <title>Tapping the CABI collections for fungal endophytes: first genome assemblies for Collariella, Neodidymelliopsis, Ascochyta clinopodiicola, Didymella pomorum, Didymosphaeria variabile, Neocosmospora piperis and Neocucurbitaria cava.</title>
        <authorList>
            <person name="Hill R."/>
        </authorList>
    </citation>
    <scope>NUCLEOTIDE SEQUENCE</scope>
    <source>
        <strain evidence="2">IMI 366586</strain>
    </source>
</reference>
<feature type="region of interest" description="Disordered" evidence="1">
    <location>
        <begin position="1"/>
        <end position="170"/>
    </location>
</feature>
<evidence type="ECO:0000313" key="3">
    <source>
        <dbReference type="Proteomes" id="UP001140502"/>
    </source>
</evidence>
<dbReference type="AlphaFoldDB" id="A0A9W9BUJ0"/>
<accession>A0A9W9BUJ0</accession>
<evidence type="ECO:0000256" key="1">
    <source>
        <dbReference type="SAM" id="MobiDB-lite"/>
    </source>
</evidence>
<feature type="compositionally biased region" description="Polar residues" evidence="1">
    <location>
        <begin position="44"/>
        <end position="55"/>
    </location>
</feature>
<feature type="compositionally biased region" description="Polar residues" evidence="1">
    <location>
        <begin position="119"/>
        <end position="128"/>
    </location>
</feature>
<dbReference type="Proteomes" id="UP001140502">
    <property type="component" value="Unassembled WGS sequence"/>
</dbReference>
<feature type="compositionally biased region" description="Basic and acidic residues" evidence="1">
    <location>
        <begin position="106"/>
        <end position="118"/>
    </location>
</feature>
<evidence type="ECO:0000313" key="2">
    <source>
        <dbReference type="EMBL" id="KAJ4328822.1"/>
    </source>
</evidence>